<keyword evidence="1" id="KW-1133">Transmembrane helix</keyword>
<protein>
    <submittedName>
        <fullName evidence="2">Uncharacterized protein</fullName>
    </submittedName>
</protein>
<keyword evidence="1" id="KW-0472">Membrane</keyword>
<feature type="transmembrane region" description="Helical" evidence="1">
    <location>
        <begin position="12"/>
        <end position="30"/>
    </location>
</feature>
<keyword evidence="3" id="KW-1185">Reference proteome</keyword>
<reference evidence="2" key="1">
    <citation type="journal article" date="2022" name="Proc. Natl. Acad. Sci. U.S.A.">
        <title>Life cycle and functional genomics of the unicellular red alga Galdieria for elucidating algal and plant evolution and industrial use.</title>
        <authorList>
            <person name="Hirooka S."/>
            <person name="Itabashi T."/>
            <person name="Ichinose T.M."/>
            <person name="Onuma R."/>
            <person name="Fujiwara T."/>
            <person name="Yamashita S."/>
            <person name="Jong L.W."/>
            <person name="Tomita R."/>
            <person name="Iwane A.H."/>
            <person name="Miyagishima S.Y."/>
        </authorList>
    </citation>
    <scope>NUCLEOTIDE SEQUENCE</scope>
    <source>
        <strain evidence="2">NBRC 102759</strain>
    </source>
</reference>
<evidence type="ECO:0000256" key="1">
    <source>
        <dbReference type="SAM" id="Phobius"/>
    </source>
</evidence>
<evidence type="ECO:0000313" key="3">
    <source>
        <dbReference type="Proteomes" id="UP001061958"/>
    </source>
</evidence>
<keyword evidence="1" id="KW-0812">Transmembrane</keyword>
<reference evidence="2" key="2">
    <citation type="submission" date="2022-01" db="EMBL/GenBank/DDBJ databases">
        <authorList>
            <person name="Hirooka S."/>
            <person name="Miyagishima S.Y."/>
        </authorList>
    </citation>
    <scope>NUCLEOTIDE SEQUENCE</scope>
    <source>
        <strain evidence="2">NBRC 102759</strain>
    </source>
</reference>
<organism evidence="2 3">
    <name type="scientific">Galdieria partita</name>
    <dbReference type="NCBI Taxonomy" id="83374"/>
    <lineage>
        <taxon>Eukaryota</taxon>
        <taxon>Rhodophyta</taxon>
        <taxon>Bangiophyceae</taxon>
        <taxon>Galdieriales</taxon>
        <taxon>Galdieriaceae</taxon>
        <taxon>Galdieria</taxon>
    </lineage>
</organism>
<dbReference type="Proteomes" id="UP001061958">
    <property type="component" value="Unassembled WGS sequence"/>
</dbReference>
<comment type="caution">
    <text evidence="2">The sequence shown here is derived from an EMBL/GenBank/DDBJ whole genome shotgun (WGS) entry which is preliminary data.</text>
</comment>
<name>A0A9C7PTT2_9RHOD</name>
<proteinExistence type="predicted"/>
<evidence type="ECO:0000313" key="2">
    <source>
        <dbReference type="EMBL" id="GJQ10356.1"/>
    </source>
</evidence>
<accession>A0A9C7PTT2</accession>
<gene>
    <name evidence="2" type="ORF">GpartN1_g2147.t1</name>
</gene>
<sequence length="69" mass="8013">MSNSVYREPRAWLLTLGTFVFVVLWCDLGIEREKEEIRDEITFLEKKISKVKKQRLAENQSGLPSALDS</sequence>
<dbReference type="AlphaFoldDB" id="A0A9C7PTT2"/>
<dbReference type="EMBL" id="BQMJ01000015">
    <property type="protein sequence ID" value="GJQ10356.1"/>
    <property type="molecule type" value="Genomic_DNA"/>
</dbReference>